<evidence type="ECO:0000313" key="1">
    <source>
        <dbReference type="EMBL" id="KAK3691403.1"/>
    </source>
</evidence>
<comment type="caution">
    <text evidence="1">The sequence shown here is derived from an EMBL/GenBank/DDBJ whole genome shotgun (WGS) entry which is preliminary data.</text>
</comment>
<dbReference type="AlphaFoldDB" id="A0AAE0XE51"/>
<evidence type="ECO:0000313" key="2">
    <source>
        <dbReference type="Proteomes" id="UP001283361"/>
    </source>
</evidence>
<dbReference type="EMBL" id="JAWDGP010008094">
    <property type="protein sequence ID" value="KAK3691403.1"/>
    <property type="molecule type" value="Genomic_DNA"/>
</dbReference>
<proteinExistence type="predicted"/>
<name>A0AAE0XE51_9GAST</name>
<dbReference type="Proteomes" id="UP001283361">
    <property type="component" value="Unassembled WGS sequence"/>
</dbReference>
<sequence length="156" mass="17921">MVKKKNRQASPRVIWRRSKLFSIKGDSSIELKCFPVTPSRSLSLPSGSSLKPKLINQYPRREDLTGCRLRVSMCYSTNRPMSKERRPHRLQALRLYVLQHQPTNILGEKTSGAAGSDSSCVAATRWLYLPGPETHLGDVKQWRATNFKELHWLRFV</sequence>
<gene>
    <name evidence="1" type="ORF">RRG08_036206</name>
</gene>
<reference evidence="1" key="1">
    <citation type="journal article" date="2023" name="G3 (Bethesda)">
        <title>A reference genome for the long-term kleptoplast-retaining sea slug Elysia crispata morphotype clarki.</title>
        <authorList>
            <person name="Eastman K.E."/>
            <person name="Pendleton A.L."/>
            <person name="Shaikh M.A."/>
            <person name="Suttiyut T."/>
            <person name="Ogas R."/>
            <person name="Tomko P."/>
            <person name="Gavelis G."/>
            <person name="Widhalm J.R."/>
            <person name="Wisecaver J.H."/>
        </authorList>
    </citation>
    <scope>NUCLEOTIDE SEQUENCE</scope>
    <source>
        <strain evidence="1">ECLA1</strain>
    </source>
</reference>
<organism evidence="1 2">
    <name type="scientific">Elysia crispata</name>
    <name type="common">lettuce slug</name>
    <dbReference type="NCBI Taxonomy" id="231223"/>
    <lineage>
        <taxon>Eukaryota</taxon>
        <taxon>Metazoa</taxon>
        <taxon>Spiralia</taxon>
        <taxon>Lophotrochozoa</taxon>
        <taxon>Mollusca</taxon>
        <taxon>Gastropoda</taxon>
        <taxon>Heterobranchia</taxon>
        <taxon>Euthyneura</taxon>
        <taxon>Panpulmonata</taxon>
        <taxon>Sacoglossa</taxon>
        <taxon>Placobranchoidea</taxon>
        <taxon>Plakobranchidae</taxon>
        <taxon>Elysia</taxon>
    </lineage>
</organism>
<accession>A0AAE0XE51</accession>
<keyword evidence="2" id="KW-1185">Reference proteome</keyword>
<protein>
    <submittedName>
        <fullName evidence="1">Uncharacterized protein</fullName>
    </submittedName>
</protein>